<name>A0AAD9U2L7_9ROSI</name>
<organism evidence="1 2">
    <name type="scientific">Dipteronia dyeriana</name>
    <dbReference type="NCBI Taxonomy" id="168575"/>
    <lineage>
        <taxon>Eukaryota</taxon>
        <taxon>Viridiplantae</taxon>
        <taxon>Streptophyta</taxon>
        <taxon>Embryophyta</taxon>
        <taxon>Tracheophyta</taxon>
        <taxon>Spermatophyta</taxon>
        <taxon>Magnoliopsida</taxon>
        <taxon>eudicotyledons</taxon>
        <taxon>Gunneridae</taxon>
        <taxon>Pentapetalae</taxon>
        <taxon>rosids</taxon>
        <taxon>malvids</taxon>
        <taxon>Sapindales</taxon>
        <taxon>Sapindaceae</taxon>
        <taxon>Hippocastanoideae</taxon>
        <taxon>Acereae</taxon>
        <taxon>Dipteronia</taxon>
    </lineage>
</organism>
<keyword evidence="2" id="KW-1185">Reference proteome</keyword>
<sequence>MYQILRKQCSMPRFVKKLCRIPESASGVSKFSTYPESQENPVTVQAFFRKHGFSESQISKVMEANPGALTAKPEETLLPKFEFLYF</sequence>
<comment type="caution">
    <text evidence="1">The sequence shown here is derived from an EMBL/GenBank/DDBJ whole genome shotgun (WGS) entry which is preliminary data.</text>
</comment>
<dbReference type="AlphaFoldDB" id="A0AAD9U2L7"/>
<dbReference type="Proteomes" id="UP001280121">
    <property type="component" value="Unassembled WGS sequence"/>
</dbReference>
<dbReference type="EMBL" id="JANJYI010000006">
    <property type="protein sequence ID" value="KAK2646195.1"/>
    <property type="molecule type" value="Genomic_DNA"/>
</dbReference>
<dbReference type="Gene3D" id="1.25.70.10">
    <property type="entry name" value="Transcription termination factor 3, mitochondrial"/>
    <property type="match status" value="1"/>
</dbReference>
<reference evidence="1" key="1">
    <citation type="journal article" date="2023" name="Plant J.">
        <title>Genome sequences and population genomics provide insights into the demographic history, inbreeding, and mutation load of two 'living fossil' tree species of Dipteronia.</title>
        <authorList>
            <person name="Feng Y."/>
            <person name="Comes H.P."/>
            <person name="Chen J."/>
            <person name="Zhu S."/>
            <person name="Lu R."/>
            <person name="Zhang X."/>
            <person name="Li P."/>
            <person name="Qiu J."/>
            <person name="Olsen K.M."/>
            <person name="Qiu Y."/>
        </authorList>
    </citation>
    <scope>NUCLEOTIDE SEQUENCE</scope>
    <source>
        <strain evidence="1">KIB01</strain>
    </source>
</reference>
<protein>
    <submittedName>
        <fullName evidence="1">Uncharacterized protein</fullName>
    </submittedName>
</protein>
<evidence type="ECO:0000313" key="2">
    <source>
        <dbReference type="Proteomes" id="UP001280121"/>
    </source>
</evidence>
<dbReference type="InterPro" id="IPR038538">
    <property type="entry name" value="MTERF_sf"/>
</dbReference>
<accession>A0AAD9U2L7</accession>
<proteinExistence type="predicted"/>
<gene>
    <name evidence="1" type="ORF">Ddye_021390</name>
</gene>
<evidence type="ECO:0000313" key="1">
    <source>
        <dbReference type="EMBL" id="KAK2646195.1"/>
    </source>
</evidence>